<evidence type="ECO:0000256" key="6">
    <source>
        <dbReference type="ARBA" id="ARBA00023122"/>
    </source>
</evidence>
<dbReference type="InterPro" id="IPR044751">
    <property type="entry name" value="Ion_transp-like_CBS"/>
</dbReference>
<dbReference type="InterPro" id="IPR016169">
    <property type="entry name" value="FAD-bd_PCMH_sub2"/>
</dbReference>
<dbReference type="Proteomes" id="UP000276417">
    <property type="component" value="Chromosome 1"/>
</dbReference>
<keyword evidence="6 8" id="KW-0129">CBS domain</keyword>
<dbReference type="PANTHER" id="PTHR43099">
    <property type="entry name" value="UPF0053 PROTEIN YRKA"/>
    <property type="match status" value="1"/>
</dbReference>
<feature type="transmembrane region" description="Helical" evidence="11">
    <location>
        <begin position="98"/>
        <end position="123"/>
    </location>
</feature>
<reference evidence="14 15" key="1">
    <citation type="submission" date="2018-11" db="EMBL/GenBank/DDBJ databases">
        <title>Deinococcus shelandsis sp. nov., isolated from South Shetland Islands soil of Antarctica.</title>
        <authorList>
            <person name="Tian J."/>
        </authorList>
    </citation>
    <scope>NUCLEOTIDE SEQUENCE [LARGE SCALE GENOMIC DNA]</scope>
    <source>
        <strain evidence="14 15">S14-83T</strain>
    </source>
</reference>
<keyword evidence="3 9" id="KW-0812">Transmembrane</keyword>
<evidence type="ECO:0000256" key="11">
    <source>
        <dbReference type="SAM" id="Phobius"/>
    </source>
</evidence>
<dbReference type="InterPro" id="IPR005170">
    <property type="entry name" value="Transptr-assoc_dom"/>
</dbReference>
<dbReference type="InterPro" id="IPR000644">
    <property type="entry name" value="CBS_dom"/>
</dbReference>
<dbReference type="RefSeq" id="WP_124869356.1">
    <property type="nucleotide sequence ID" value="NZ_CP034183.1"/>
</dbReference>
<evidence type="ECO:0000256" key="1">
    <source>
        <dbReference type="ARBA" id="ARBA00004651"/>
    </source>
</evidence>
<feature type="domain" description="CBS" evidence="12">
    <location>
        <begin position="221"/>
        <end position="280"/>
    </location>
</feature>
<evidence type="ECO:0000256" key="2">
    <source>
        <dbReference type="ARBA" id="ARBA00022475"/>
    </source>
</evidence>
<dbReference type="InterPro" id="IPR036318">
    <property type="entry name" value="FAD-bd_PCMH-like_sf"/>
</dbReference>
<organism evidence="14 15">
    <name type="scientific">Deinococcus psychrotolerans</name>
    <dbReference type="NCBI Taxonomy" id="2489213"/>
    <lineage>
        <taxon>Bacteria</taxon>
        <taxon>Thermotogati</taxon>
        <taxon>Deinococcota</taxon>
        <taxon>Deinococci</taxon>
        <taxon>Deinococcales</taxon>
        <taxon>Deinococcaceae</taxon>
        <taxon>Deinococcus</taxon>
    </lineage>
</organism>
<dbReference type="AlphaFoldDB" id="A0A3G8YB69"/>
<keyword evidence="4" id="KW-0677">Repeat</keyword>
<feature type="transmembrane region" description="Helical" evidence="11">
    <location>
        <begin position="135"/>
        <end position="157"/>
    </location>
</feature>
<evidence type="ECO:0000313" key="14">
    <source>
        <dbReference type="EMBL" id="AZI42548.1"/>
    </source>
</evidence>
<dbReference type="Pfam" id="PF01595">
    <property type="entry name" value="CNNM"/>
    <property type="match status" value="1"/>
</dbReference>
<dbReference type="Pfam" id="PF03471">
    <property type="entry name" value="CorC_HlyC"/>
    <property type="match status" value="1"/>
</dbReference>
<evidence type="ECO:0000256" key="3">
    <source>
        <dbReference type="ARBA" id="ARBA00022692"/>
    </source>
</evidence>
<dbReference type="OrthoDB" id="9798188at2"/>
<sequence>MNDWFGVGILFLLVLLNGFFVAVEYALVSVRHTRIDQLAEAGSGAARTVQRVLAHLDQYIAAVQLGVSMMSLLIGFIAEPAIEHLSHPLFTAIGVPDAWLTPFSFGLAFILSTTLHIVFGELVPKSAALQRSERFAMLLAPPLVAFTAVFKPVIFVLNAFGRGVLRLFGFQPVAGHHTSYSEEEIRMIVSASSREGVLEEDERELVYNVFDLSDTVVRSVLTPRGDMVVADGSAPIRRLLELSTEHGYSRVPVYQDTPDNIVGVAHTSDVLQHLEELDQMTVAQLMRPTFYVPESMSIKDLLTKMRQRKSHLAIVVDEFGGTSGLVTLEDALEEIVGEIYDETDEEEVSPVVEISEGVYMMDASLTVDQAEAFLGDALEDEEGEFETLAGFVTNHFGDIPEIGAEFVHEGWTFRVEEADERRVSKVLVSKFIESGDEESSKPEESHESAPKSDASPAQKAASQ</sequence>
<dbReference type="Gene3D" id="3.30.465.10">
    <property type="match status" value="1"/>
</dbReference>
<dbReference type="InterPro" id="IPR046342">
    <property type="entry name" value="CBS_dom_sf"/>
</dbReference>
<dbReference type="SMART" id="SM00116">
    <property type="entry name" value="CBS"/>
    <property type="match status" value="2"/>
</dbReference>
<dbReference type="InterPro" id="IPR051676">
    <property type="entry name" value="UPF0053_domain"/>
</dbReference>
<protein>
    <submittedName>
        <fullName evidence="14">HlyC/CorC family transporter</fullName>
    </submittedName>
</protein>
<dbReference type="GO" id="GO:0005886">
    <property type="term" value="C:plasma membrane"/>
    <property type="evidence" value="ECO:0007669"/>
    <property type="project" value="UniProtKB-SubCell"/>
</dbReference>
<evidence type="ECO:0000256" key="4">
    <source>
        <dbReference type="ARBA" id="ARBA00022737"/>
    </source>
</evidence>
<evidence type="ECO:0000259" key="13">
    <source>
        <dbReference type="PROSITE" id="PS51846"/>
    </source>
</evidence>
<name>A0A3G8YB69_9DEIO</name>
<feature type="domain" description="CNNM transmembrane" evidence="13">
    <location>
        <begin position="1"/>
        <end position="202"/>
    </location>
</feature>
<feature type="transmembrane region" description="Helical" evidence="11">
    <location>
        <begin position="59"/>
        <end position="78"/>
    </location>
</feature>
<dbReference type="Pfam" id="PF00571">
    <property type="entry name" value="CBS"/>
    <property type="match status" value="2"/>
</dbReference>
<comment type="subcellular location">
    <subcellularLocation>
        <location evidence="1">Cell membrane</location>
        <topology evidence="1">Multi-pass membrane protein</topology>
    </subcellularLocation>
</comment>
<keyword evidence="15" id="KW-1185">Reference proteome</keyword>
<evidence type="ECO:0000256" key="8">
    <source>
        <dbReference type="PROSITE-ProRule" id="PRU00703"/>
    </source>
</evidence>
<evidence type="ECO:0000256" key="9">
    <source>
        <dbReference type="PROSITE-ProRule" id="PRU01193"/>
    </source>
</evidence>
<keyword evidence="5 9" id="KW-1133">Transmembrane helix</keyword>
<dbReference type="CDD" id="cd04590">
    <property type="entry name" value="CBS_pair_CorC_HlyC_assoc"/>
    <property type="match status" value="1"/>
</dbReference>
<dbReference type="Gene3D" id="3.10.580.10">
    <property type="entry name" value="CBS-domain"/>
    <property type="match status" value="1"/>
</dbReference>
<feature type="region of interest" description="Disordered" evidence="10">
    <location>
        <begin position="433"/>
        <end position="463"/>
    </location>
</feature>
<feature type="transmembrane region" description="Helical" evidence="11">
    <location>
        <begin position="6"/>
        <end position="28"/>
    </location>
</feature>
<dbReference type="FunFam" id="3.10.580.10:FF:000002">
    <property type="entry name" value="Magnesium/cobalt efflux protein CorC"/>
    <property type="match status" value="1"/>
</dbReference>
<dbReference type="InterPro" id="IPR002550">
    <property type="entry name" value="CNNM"/>
</dbReference>
<dbReference type="PROSITE" id="PS51846">
    <property type="entry name" value="CNNM"/>
    <property type="match status" value="1"/>
</dbReference>
<gene>
    <name evidence="14" type="ORF">EHF33_07150</name>
</gene>
<dbReference type="EMBL" id="CP034183">
    <property type="protein sequence ID" value="AZI42548.1"/>
    <property type="molecule type" value="Genomic_DNA"/>
</dbReference>
<feature type="domain" description="CBS" evidence="12">
    <location>
        <begin position="285"/>
        <end position="342"/>
    </location>
</feature>
<dbReference type="KEGG" id="dph:EHF33_07150"/>
<proteinExistence type="predicted"/>
<dbReference type="PANTHER" id="PTHR43099:SF2">
    <property type="entry name" value="UPF0053 PROTEIN YRKA"/>
    <property type="match status" value="1"/>
</dbReference>
<evidence type="ECO:0000256" key="10">
    <source>
        <dbReference type="SAM" id="MobiDB-lite"/>
    </source>
</evidence>
<keyword evidence="2" id="KW-1003">Cell membrane</keyword>
<dbReference type="GO" id="GO:0050660">
    <property type="term" value="F:flavin adenine dinucleotide binding"/>
    <property type="evidence" value="ECO:0007669"/>
    <property type="project" value="InterPro"/>
</dbReference>
<evidence type="ECO:0000256" key="7">
    <source>
        <dbReference type="ARBA" id="ARBA00023136"/>
    </source>
</evidence>
<accession>A0A3G8YB69</accession>
<dbReference type="SMART" id="SM01091">
    <property type="entry name" value="CorC_HlyC"/>
    <property type="match status" value="1"/>
</dbReference>
<evidence type="ECO:0000259" key="12">
    <source>
        <dbReference type="PROSITE" id="PS51371"/>
    </source>
</evidence>
<dbReference type="SUPFAM" id="SSF54631">
    <property type="entry name" value="CBS-domain pair"/>
    <property type="match status" value="1"/>
</dbReference>
<evidence type="ECO:0000256" key="5">
    <source>
        <dbReference type="ARBA" id="ARBA00022989"/>
    </source>
</evidence>
<dbReference type="SUPFAM" id="SSF56176">
    <property type="entry name" value="FAD-binding/transporter-associated domain-like"/>
    <property type="match status" value="1"/>
</dbReference>
<feature type="compositionally biased region" description="Basic and acidic residues" evidence="10">
    <location>
        <begin position="438"/>
        <end position="450"/>
    </location>
</feature>
<evidence type="ECO:0000313" key="15">
    <source>
        <dbReference type="Proteomes" id="UP000276417"/>
    </source>
</evidence>
<dbReference type="PROSITE" id="PS51371">
    <property type="entry name" value="CBS"/>
    <property type="match status" value="2"/>
</dbReference>
<keyword evidence="7 9" id="KW-0472">Membrane</keyword>